<evidence type="ECO:0000259" key="2">
    <source>
        <dbReference type="Pfam" id="PF07859"/>
    </source>
</evidence>
<dbReference type="InterPro" id="IPR050300">
    <property type="entry name" value="GDXG_lipolytic_enzyme"/>
</dbReference>
<dbReference type="InterPro" id="IPR029058">
    <property type="entry name" value="AB_hydrolase_fold"/>
</dbReference>
<dbReference type="EMBL" id="JBHSWE010000002">
    <property type="protein sequence ID" value="MFC6674280.1"/>
    <property type="molecule type" value="Genomic_DNA"/>
</dbReference>
<dbReference type="PANTHER" id="PTHR48081">
    <property type="entry name" value="AB HYDROLASE SUPERFAMILY PROTEIN C4A8.06C"/>
    <property type="match status" value="1"/>
</dbReference>
<dbReference type="SUPFAM" id="SSF53474">
    <property type="entry name" value="alpha/beta-Hydrolases"/>
    <property type="match status" value="1"/>
</dbReference>
<gene>
    <name evidence="3" type="ORF">ACFQDL_32315</name>
</gene>
<dbReference type="Gene3D" id="3.40.50.1820">
    <property type="entry name" value="alpha/beta hydrolase"/>
    <property type="match status" value="1"/>
</dbReference>
<protein>
    <submittedName>
        <fullName evidence="3">Alpha/beta hydrolase</fullName>
    </submittedName>
</protein>
<dbReference type="GO" id="GO:0016787">
    <property type="term" value="F:hydrolase activity"/>
    <property type="evidence" value="ECO:0007669"/>
    <property type="project" value="UniProtKB-KW"/>
</dbReference>
<feature type="domain" description="Alpha/beta hydrolase fold-3" evidence="2">
    <location>
        <begin position="73"/>
        <end position="192"/>
    </location>
</feature>
<keyword evidence="4" id="KW-1185">Reference proteome</keyword>
<proteinExistence type="predicted"/>
<reference evidence="4" key="1">
    <citation type="journal article" date="2019" name="Int. J. Syst. Evol. Microbiol.">
        <title>The Global Catalogue of Microorganisms (GCM) 10K type strain sequencing project: providing services to taxonomists for standard genome sequencing and annotation.</title>
        <authorList>
            <consortium name="The Broad Institute Genomics Platform"/>
            <consortium name="The Broad Institute Genome Sequencing Center for Infectious Disease"/>
            <person name="Wu L."/>
            <person name="Ma J."/>
        </authorList>
    </citation>
    <scope>NUCLEOTIDE SEQUENCE [LARGE SCALE GENOMIC DNA]</scope>
    <source>
        <strain evidence="4">NBRC 111756</strain>
    </source>
</reference>
<dbReference type="RefSeq" id="WP_379914092.1">
    <property type="nucleotide sequence ID" value="NZ_JBHSWE010000002.1"/>
</dbReference>
<sequence length="283" mass="31483">MNDLSPKDPFSESEYQYVSGQNRASFPELFESFEQANAKALESNKWDIDIIYGRHSRQSFDICYSSETAKALVVYFHAGYWQSRDKTQFRFLASNLAKVGYHVALVNYPLCPEVSIGEIRESALKALSAVCEAFKEFSDLPLIVAGHSAGGHLAVECALANFGSGVETLKEVDAVLSISGVFDLEPLLETSLNENLKLDRMSAQNYSPTRRVRKGLPPAVFLVGGGETEQFYQQSKCMADLWSSSNNSSKLFVAEQKDHFSVLEVFSNSEGKLLGEIERYLLV</sequence>
<dbReference type="Pfam" id="PF07859">
    <property type="entry name" value="Abhydrolase_3"/>
    <property type="match status" value="1"/>
</dbReference>
<accession>A0ABW2AA27</accession>
<comment type="caution">
    <text evidence="3">The sequence shown here is derived from an EMBL/GenBank/DDBJ whole genome shotgun (WGS) entry which is preliminary data.</text>
</comment>
<keyword evidence="1 3" id="KW-0378">Hydrolase</keyword>
<evidence type="ECO:0000256" key="1">
    <source>
        <dbReference type="ARBA" id="ARBA00022801"/>
    </source>
</evidence>
<evidence type="ECO:0000313" key="3">
    <source>
        <dbReference type="EMBL" id="MFC6674280.1"/>
    </source>
</evidence>
<dbReference type="Proteomes" id="UP001596422">
    <property type="component" value="Unassembled WGS sequence"/>
</dbReference>
<dbReference type="PANTHER" id="PTHR48081:SF33">
    <property type="entry name" value="KYNURENINE FORMAMIDASE"/>
    <property type="match status" value="1"/>
</dbReference>
<evidence type="ECO:0000313" key="4">
    <source>
        <dbReference type="Proteomes" id="UP001596422"/>
    </source>
</evidence>
<name>A0ABW2AA27_9GAMM</name>
<dbReference type="InterPro" id="IPR013094">
    <property type="entry name" value="AB_hydrolase_3"/>
</dbReference>
<organism evidence="3 4">
    <name type="scientific">Marinobacterium aestuariivivens</name>
    <dbReference type="NCBI Taxonomy" id="1698799"/>
    <lineage>
        <taxon>Bacteria</taxon>
        <taxon>Pseudomonadati</taxon>
        <taxon>Pseudomonadota</taxon>
        <taxon>Gammaproteobacteria</taxon>
        <taxon>Oceanospirillales</taxon>
        <taxon>Oceanospirillaceae</taxon>
        <taxon>Marinobacterium</taxon>
    </lineage>
</organism>